<proteinExistence type="predicted"/>
<protein>
    <recommendedName>
        <fullName evidence="4">Glycosyltransferase RgtA/B/C/D-like domain-containing protein</fullName>
    </recommendedName>
</protein>
<feature type="transmembrane region" description="Helical" evidence="1">
    <location>
        <begin position="85"/>
        <end position="103"/>
    </location>
</feature>
<feature type="transmembrane region" description="Helical" evidence="1">
    <location>
        <begin position="189"/>
        <end position="218"/>
    </location>
</feature>
<feature type="transmembrane region" description="Helical" evidence="1">
    <location>
        <begin position="471"/>
        <end position="492"/>
    </location>
</feature>
<comment type="caution">
    <text evidence="2">The sequence shown here is derived from an EMBL/GenBank/DDBJ whole genome shotgun (WGS) entry which is preliminary data.</text>
</comment>
<keyword evidence="1" id="KW-0472">Membrane</keyword>
<sequence>MKFLSTLYIFIITLLLISLLTKGVRSNIMPSDVYSLKDYSQPFELSPERGRYALTQSIVENHSLFLPLEIAGYVTPDLGYINGNFVSLFAPGVSFVVIPFYYIGKYFNANQLFTFWSVGLAAVINAYIISDIVNRITKTGFGYIAGLSFIFATSALAYATTLYQHHFTTLIILLALHITIFSNNTNNSLLMGVLFGVMLLIEYPAVIFLLPIILVYMFRHYCSLQNKESFKISIDSRIMLFILYVFIGIIPTLIYNSYVNTNPFKLSGTVESVENININNNGSGYEIIKGETDEFKKSVGGFFKYENIANSWYILLLSSERGILFYSPLYLLTILIFNLKNKISDIEKYPFYLLVSINFAVLLLYGMWGDPWGGWAFGPRYLIPFFAFSSILLGIVFKYYAYSHWFKLSYFTLLVYSILINVAGALTTNAIVPSKEAESALMPTIKYLYNFELIGFGKSSSFIYNTYFSKYIPLTVFYILIIAIIVFLLFLANKMSSDKISHEN</sequence>
<feature type="transmembrane region" description="Helical" evidence="1">
    <location>
        <begin position="351"/>
        <end position="369"/>
    </location>
</feature>
<dbReference type="Proteomes" id="UP000034366">
    <property type="component" value="Unassembled WGS sequence"/>
</dbReference>
<organism evidence="2 3">
    <name type="scientific">Candidatus Woesebacteria bacterium GW2011_GWD1_38_10</name>
    <dbReference type="NCBI Taxonomy" id="1618592"/>
    <lineage>
        <taxon>Bacteria</taxon>
        <taxon>Candidatus Woeseibacteriota</taxon>
    </lineage>
</organism>
<accession>A0A0G0I8D6</accession>
<gene>
    <name evidence="2" type="ORF">US67_C0001G0025</name>
</gene>
<feature type="transmembrane region" description="Helical" evidence="1">
    <location>
        <begin position="141"/>
        <end position="159"/>
    </location>
</feature>
<feature type="transmembrane region" description="Helical" evidence="1">
    <location>
        <begin position="238"/>
        <end position="258"/>
    </location>
</feature>
<evidence type="ECO:0000313" key="3">
    <source>
        <dbReference type="Proteomes" id="UP000034366"/>
    </source>
</evidence>
<feature type="transmembrane region" description="Helical" evidence="1">
    <location>
        <begin position="413"/>
        <end position="432"/>
    </location>
</feature>
<feature type="transmembrane region" description="Helical" evidence="1">
    <location>
        <begin position="381"/>
        <end position="401"/>
    </location>
</feature>
<evidence type="ECO:0000313" key="2">
    <source>
        <dbReference type="EMBL" id="KKQ50792.1"/>
    </source>
</evidence>
<reference evidence="2 3" key="1">
    <citation type="journal article" date="2015" name="Nature">
        <title>rRNA introns, odd ribosomes, and small enigmatic genomes across a large radiation of phyla.</title>
        <authorList>
            <person name="Brown C.T."/>
            <person name="Hug L.A."/>
            <person name="Thomas B.C."/>
            <person name="Sharon I."/>
            <person name="Castelle C.J."/>
            <person name="Singh A."/>
            <person name="Wilkins M.J."/>
            <person name="Williams K.H."/>
            <person name="Banfield J.F."/>
        </authorList>
    </citation>
    <scope>NUCLEOTIDE SEQUENCE [LARGE SCALE GENOMIC DNA]</scope>
</reference>
<feature type="transmembrane region" description="Helical" evidence="1">
    <location>
        <begin position="112"/>
        <end position="129"/>
    </location>
</feature>
<dbReference type="EMBL" id="LBTW01000001">
    <property type="protein sequence ID" value="KKQ50792.1"/>
    <property type="molecule type" value="Genomic_DNA"/>
</dbReference>
<keyword evidence="1" id="KW-1133">Transmembrane helix</keyword>
<dbReference type="AlphaFoldDB" id="A0A0G0I8D6"/>
<evidence type="ECO:0008006" key="4">
    <source>
        <dbReference type="Google" id="ProtNLM"/>
    </source>
</evidence>
<name>A0A0G0I8D6_9BACT</name>
<evidence type="ECO:0000256" key="1">
    <source>
        <dbReference type="SAM" id="Phobius"/>
    </source>
</evidence>
<keyword evidence="1" id="KW-0812">Transmembrane</keyword>
<feature type="transmembrane region" description="Helical" evidence="1">
    <location>
        <begin position="323"/>
        <end position="339"/>
    </location>
</feature>